<dbReference type="GO" id="GO:0046654">
    <property type="term" value="P:tetrahydrofolate biosynthetic process"/>
    <property type="evidence" value="ECO:0007669"/>
    <property type="project" value="InterPro"/>
</dbReference>
<evidence type="ECO:0000256" key="2">
    <source>
        <dbReference type="ARBA" id="ARBA00012856"/>
    </source>
</evidence>
<dbReference type="Gene3D" id="3.40.430.10">
    <property type="entry name" value="Dihydrofolate Reductase, subunit A"/>
    <property type="match status" value="1"/>
</dbReference>
<dbReference type="GO" id="GO:0006730">
    <property type="term" value="P:one-carbon metabolic process"/>
    <property type="evidence" value="ECO:0007669"/>
    <property type="project" value="UniProtKB-KW"/>
</dbReference>
<dbReference type="InterPro" id="IPR012259">
    <property type="entry name" value="DHFR"/>
</dbReference>
<evidence type="ECO:0000256" key="6">
    <source>
        <dbReference type="RuleBase" id="RU004474"/>
    </source>
</evidence>
<dbReference type="GO" id="GO:0004146">
    <property type="term" value="F:dihydrofolate reductase activity"/>
    <property type="evidence" value="ECO:0007669"/>
    <property type="project" value="UniProtKB-EC"/>
</dbReference>
<dbReference type="RefSeq" id="YP_009207424.1">
    <property type="nucleotide sequence ID" value="NC_028894.1"/>
</dbReference>
<dbReference type="InterPro" id="IPR001796">
    <property type="entry name" value="DHFR_dom"/>
</dbReference>
<dbReference type="CDD" id="cd00209">
    <property type="entry name" value="DHFR"/>
    <property type="match status" value="1"/>
</dbReference>
<dbReference type="PANTHER" id="PTHR48069:SF3">
    <property type="entry name" value="DIHYDROFOLATE REDUCTASE"/>
    <property type="match status" value="1"/>
</dbReference>
<evidence type="ECO:0000256" key="4">
    <source>
        <dbReference type="ARBA" id="ARBA00022857"/>
    </source>
</evidence>
<dbReference type="InterPro" id="IPR024072">
    <property type="entry name" value="DHFR-like_dom_sf"/>
</dbReference>
<dbReference type="SUPFAM" id="SSF53597">
    <property type="entry name" value="Dihydrofolate reductase-like"/>
    <property type="match status" value="1"/>
</dbReference>
<keyword evidence="5" id="KW-0560">Oxidoreductase</keyword>
<evidence type="ECO:0000256" key="3">
    <source>
        <dbReference type="ARBA" id="ARBA00022563"/>
    </source>
</evidence>
<evidence type="ECO:0000313" key="8">
    <source>
        <dbReference type="EMBL" id="AIZ02303.1"/>
    </source>
</evidence>
<name>A0A0A7HCC3_9CAUD</name>
<gene>
    <name evidence="8" type="primary">frd</name>
    <name evidence="8" type="ORF">VR20_245</name>
</gene>
<dbReference type="Proteomes" id="UP000030716">
    <property type="component" value="Segment"/>
</dbReference>
<organism evidence="8 9">
    <name type="scientific">Escherichia phage vB_EcoM_VR20</name>
    <dbReference type="NCBI Taxonomy" id="1567027"/>
    <lineage>
        <taxon>Viruses</taxon>
        <taxon>Duplodnaviria</taxon>
        <taxon>Heunggongvirae</taxon>
        <taxon>Uroviricota</taxon>
        <taxon>Caudoviricetes</taxon>
        <taxon>Pantevenvirales</taxon>
        <taxon>Straboviridae</taxon>
        <taxon>Tevenvirinae</taxon>
        <taxon>Gaprivervirus</taxon>
        <taxon>Gaprivervirus vr20</taxon>
    </lineage>
</organism>
<dbReference type="PRINTS" id="PR00070">
    <property type="entry name" value="DHFR"/>
</dbReference>
<evidence type="ECO:0000259" key="7">
    <source>
        <dbReference type="PROSITE" id="PS51330"/>
    </source>
</evidence>
<dbReference type="OrthoDB" id="9577at10239"/>
<dbReference type="EMBL" id="KP007360">
    <property type="protein sequence ID" value="AIZ02303.1"/>
    <property type="molecule type" value="Genomic_DNA"/>
</dbReference>
<protein>
    <recommendedName>
        <fullName evidence="2">dihydrofolate reductase</fullName>
        <ecNumber evidence="2">1.5.1.3</ecNumber>
    </recommendedName>
</protein>
<feature type="domain" description="DHFR" evidence="7">
    <location>
        <begin position="1"/>
        <end position="193"/>
    </location>
</feature>
<keyword evidence="3" id="KW-0554">One-carbon metabolism</keyword>
<sequence>MIKLVFAYAPTKTVDGRDENAFGLDDGLPWGHIKKDLQNFKARTKNSIVLMGAKTFESLPSTLKGRFHVVVADPARPYPVTKAGELAGGYIAWANYLKLISGEKVSISAPDSPAQMFISSENYICVIGGKSLLEAAAPYADEIVMTKIYKKHRVNSTVQLDNDFLYDISKREMLETHWYKIDEVTHITETVYK</sequence>
<dbReference type="InterPro" id="IPR017925">
    <property type="entry name" value="DHFR_CS"/>
</dbReference>
<dbReference type="PANTHER" id="PTHR48069">
    <property type="entry name" value="DIHYDROFOLATE REDUCTASE"/>
    <property type="match status" value="1"/>
</dbReference>
<reference evidence="8 9" key="1">
    <citation type="submission" date="2014-10" db="EMBL/GenBank/DDBJ databases">
        <title>VR bacteriophages - a small but diverse group of low-temperature viruses.</title>
        <authorList>
            <person name="Kaliniene L."/>
            <person name="Meskys R."/>
            <person name="Simoliunas E."/>
            <person name="Zajanckauskaite A."/>
            <person name="Truncaite L."/>
        </authorList>
    </citation>
    <scope>NUCLEOTIDE SEQUENCE [LARGE SCALE GENOMIC DNA]</scope>
</reference>
<dbReference type="KEGG" id="vg:26633923"/>
<proteinExistence type="inferred from homology"/>
<dbReference type="GO" id="GO:0046655">
    <property type="term" value="P:folic acid metabolic process"/>
    <property type="evidence" value="ECO:0007669"/>
    <property type="project" value="TreeGrafter"/>
</dbReference>
<comment type="similarity">
    <text evidence="6">Belongs to the dihydrofolate reductase family.</text>
</comment>
<dbReference type="PROSITE" id="PS51330">
    <property type="entry name" value="DHFR_2"/>
    <property type="match status" value="1"/>
</dbReference>
<comment type="pathway">
    <text evidence="1">Cofactor biosynthesis; tetrahydrofolate biosynthesis; 5,6,7,8-tetrahydrofolate from 7,8-dihydrofolate: step 1/1.</text>
</comment>
<keyword evidence="9" id="KW-1185">Reference proteome</keyword>
<evidence type="ECO:0000313" key="9">
    <source>
        <dbReference type="Proteomes" id="UP000030716"/>
    </source>
</evidence>
<evidence type="ECO:0000256" key="5">
    <source>
        <dbReference type="ARBA" id="ARBA00023002"/>
    </source>
</evidence>
<dbReference type="GeneID" id="26633923"/>
<dbReference type="Pfam" id="PF00186">
    <property type="entry name" value="DHFR_1"/>
    <property type="match status" value="1"/>
</dbReference>
<dbReference type="PROSITE" id="PS00075">
    <property type="entry name" value="DHFR_1"/>
    <property type="match status" value="1"/>
</dbReference>
<keyword evidence="4" id="KW-0521">NADP</keyword>
<dbReference type="GO" id="GO:0046452">
    <property type="term" value="P:dihydrofolate metabolic process"/>
    <property type="evidence" value="ECO:0007669"/>
    <property type="project" value="TreeGrafter"/>
</dbReference>
<evidence type="ECO:0000256" key="1">
    <source>
        <dbReference type="ARBA" id="ARBA00004903"/>
    </source>
</evidence>
<accession>A0A0A7HCC3</accession>
<dbReference type="GO" id="GO:0050661">
    <property type="term" value="F:NADP binding"/>
    <property type="evidence" value="ECO:0007669"/>
    <property type="project" value="InterPro"/>
</dbReference>
<dbReference type="EC" id="1.5.1.3" evidence="2"/>